<feature type="region of interest" description="Disordered" evidence="1">
    <location>
        <begin position="183"/>
        <end position="243"/>
    </location>
</feature>
<evidence type="ECO:0000313" key="4">
    <source>
        <dbReference type="Proteomes" id="UP000299102"/>
    </source>
</evidence>
<dbReference type="CDD" id="cd09272">
    <property type="entry name" value="RNase_HI_RT_Ty1"/>
    <property type="match status" value="1"/>
</dbReference>
<dbReference type="Pfam" id="PF13843">
    <property type="entry name" value="DDE_Tnp_1_7"/>
    <property type="match status" value="2"/>
</dbReference>
<reference evidence="3 4" key="1">
    <citation type="journal article" date="2019" name="Commun. Biol.">
        <title>The bagworm genome reveals a unique fibroin gene that provides high tensile strength.</title>
        <authorList>
            <person name="Kono N."/>
            <person name="Nakamura H."/>
            <person name="Ohtoshi R."/>
            <person name="Tomita M."/>
            <person name="Numata K."/>
            <person name="Arakawa K."/>
        </authorList>
    </citation>
    <scope>NUCLEOTIDE SEQUENCE [LARGE SCALE GENOMIC DNA]</scope>
</reference>
<feature type="region of interest" description="Disordered" evidence="1">
    <location>
        <begin position="723"/>
        <end position="760"/>
    </location>
</feature>
<dbReference type="PANTHER" id="PTHR46599:SF6">
    <property type="entry name" value="DUAL SPECIFICITY PHOSPHATASE 26"/>
    <property type="match status" value="1"/>
</dbReference>
<evidence type="ECO:0000256" key="1">
    <source>
        <dbReference type="SAM" id="MobiDB-lite"/>
    </source>
</evidence>
<dbReference type="Gene3D" id="3.30.420.10">
    <property type="entry name" value="Ribonuclease H-like superfamily/Ribonuclease H"/>
    <property type="match status" value="1"/>
</dbReference>
<organism evidence="3 4">
    <name type="scientific">Eumeta variegata</name>
    <name type="common">Bagworm moth</name>
    <name type="synonym">Eumeta japonica</name>
    <dbReference type="NCBI Taxonomy" id="151549"/>
    <lineage>
        <taxon>Eukaryota</taxon>
        <taxon>Metazoa</taxon>
        <taxon>Ecdysozoa</taxon>
        <taxon>Arthropoda</taxon>
        <taxon>Hexapoda</taxon>
        <taxon>Insecta</taxon>
        <taxon>Pterygota</taxon>
        <taxon>Neoptera</taxon>
        <taxon>Endopterygota</taxon>
        <taxon>Lepidoptera</taxon>
        <taxon>Glossata</taxon>
        <taxon>Ditrysia</taxon>
        <taxon>Tineoidea</taxon>
        <taxon>Psychidae</taxon>
        <taxon>Oiketicinae</taxon>
        <taxon>Eumeta</taxon>
    </lineage>
</organism>
<dbReference type="EMBL" id="BGZK01000052">
    <property type="protein sequence ID" value="GBP12632.1"/>
    <property type="molecule type" value="Genomic_DNA"/>
</dbReference>
<dbReference type="Proteomes" id="UP000299102">
    <property type="component" value="Unassembled WGS sequence"/>
</dbReference>
<feature type="compositionally biased region" description="Low complexity" evidence="1">
    <location>
        <begin position="726"/>
        <end position="739"/>
    </location>
</feature>
<dbReference type="AlphaFoldDB" id="A0A4C1TDU0"/>
<sequence length="1173" mass="131287">MSSNSWSSEDDEILIDFVRNHNAIKTQLKHNLWRKIGEILNKTGASNFASRNMLYKIQALTTSLSVTAGAVEIEIPIAPRDGLTYETIIFDIEENQVLVQAEKQQRKDLISCHSWTAFLRPKEALPDYAPLAFSSSPDAEAAARSGVLAPTRCERPASPFIMSYESEQIRLGSLLQEVLGEDGLSMSSGSEAGSDSESADPLPDELHNSESEEELSDRESSGNNNAFYLGKDNSTKWSKEPPQSLRTRRFNLVTQLPGPKRLHLVKRNHLAFGDTFDDTMIEIIVKYTNQSIANVKDNFSRETYAKQTDYNEICCLIDLETRTLNRSRCFSTGQGLRTTVGDRRLSLLFEDGASDSTSGSNVVYMNKKLDTILKKFGFINSKADQCVYVGCIKNEKCYLCLYVDDGLLFSKSESALKEITKELQSLLEIKILNTPSNFVGMQIEMLNNGIFIHQTKYVEQMLEKFNMTDANPNTIPVDPHVRLQKGDGESEKNFPYREAVGSLMHLATVSRPEIMFAVSLVSRFFNCYIKTHWNAVMKIFKYLKNTKDYGLHYSLTSEPPAVTGYSDADYANDIDTRRSVTGYVFIKNGAAVTWSSQRQQTVALSTTEAEFMAACAATKEAMWIKQLCDIVPNSFEYAFSLQKTFKQACALLGVNPPTVTHMSLPDYAPPAFSSSPDAEAAARSGVLAPSRCERPASPFIMSYESEQIRLGSLLQEVLGEDGLSMSSGSEAGSDSESADPLPDELHNSESEEELSDRESSAYVTVDEKLEAFHGRYSFRQYIPNKPNPYGIKVQALCDAKMFYTFNMEIYPGKQPNEGPYNLDNSGLAVVQRLCEPIFNTGRNVTTDNWYSSIPLAEALLQKGLTTVGTIRKDKKEIPSDFNTLRGRSVKSNITMHNDAKVDVETQKPDIILSYNETKGGVDVVDRLCANYNCARATKRWPVVIFYAMLNVSTINSQVIHTANNQNSKLKRRHFIENLAMKLIEPRMRERQMQLNLPRSIRLRLTEILNIDEVPGTTGVTNDVSEIDVTVGGLKTELIALVRRHKPPTPTYALGEMAKGKSHQVLRLPPYQCQYNAIELIWAQIKGHAARNNTSPPFTANSMLALLQEAINNVQPEDWSKVVNKTVRDIMSDWDRDIHIDNIMESSLIISITDSDDEFSDNSDVSDSAMSLDE</sequence>
<accession>A0A4C1TDU0</accession>
<keyword evidence="4" id="KW-1185">Reference proteome</keyword>
<dbReference type="SUPFAM" id="SSF56672">
    <property type="entry name" value="DNA/RNA polymerases"/>
    <property type="match status" value="1"/>
</dbReference>
<dbReference type="InterPro" id="IPR036397">
    <property type="entry name" value="RNaseH_sf"/>
</dbReference>
<dbReference type="PANTHER" id="PTHR46599">
    <property type="entry name" value="PIGGYBAC TRANSPOSABLE ELEMENT-DERIVED PROTEIN 4"/>
    <property type="match status" value="1"/>
</dbReference>
<dbReference type="InterPro" id="IPR043502">
    <property type="entry name" value="DNA/RNA_pol_sf"/>
</dbReference>
<evidence type="ECO:0000259" key="2">
    <source>
        <dbReference type="PROSITE" id="PS50090"/>
    </source>
</evidence>
<dbReference type="InterPro" id="IPR029526">
    <property type="entry name" value="PGBD"/>
</dbReference>
<feature type="domain" description="Myb-like" evidence="2">
    <location>
        <begin position="1"/>
        <end position="44"/>
    </location>
</feature>
<gene>
    <name evidence="3" type="ORF">EVAR_10287_1</name>
</gene>
<dbReference type="GO" id="GO:0003676">
    <property type="term" value="F:nucleic acid binding"/>
    <property type="evidence" value="ECO:0007669"/>
    <property type="project" value="InterPro"/>
</dbReference>
<feature type="compositionally biased region" description="Low complexity" evidence="1">
    <location>
        <begin position="187"/>
        <end position="200"/>
    </location>
</feature>
<comment type="caution">
    <text evidence="3">The sequence shown here is derived from an EMBL/GenBank/DDBJ whole genome shotgun (WGS) entry which is preliminary data.</text>
</comment>
<proteinExistence type="predicted"/>
<dbReference type="InterPro" id="IPR013103">
    <property type="entry name" value="RVT_2"/>
</dbReference>
<dbReference type="OrthoDB" id="10057959at2759"/>
<protein>
    <submittedName>
        <fullName evidence="3">Retrovirus-related Pol polyprotein from transposon TNT 1-94</fullName>
    </submittedName>
</protein>
<dbReference type="GO" id="GO:0071897">
    <property type="term" value="P:DNA biosynthetic process"/>
    <property type="evidence" value="ECO:0007669"/>
    <property type="project" value="UniProtKB-ARBA"/>
</dbReference>
<evidence type="ECO:0000313" key="3">
    <source>
        <dbReference type="EMBL" id="GBP12632.1"/>
    </source>
</evidence>
<name>A0A4C1TDU0_EUMVA</name>
<dbReference type="InterPro" id="IPR001005">
    <property type="entry name" value="SANT/Myb"/>
</dbReference>
<dbReference type="PROSITE" id="PS50090">
    <property type="entry name" value="MYB_LIKE"/>
    <property type="match status" value="1"/>
</dbReference>
<dbReference type="Pfam" id="PF07727">
    <property type="entry name" value="RVT_2"/>
    <property type="match status" value="1"/>
</dbReference>